<sequence length="105" mass="11582">MRAHRNVDGGFWVAAVDPLAAEQALTGTIPVDRVRAAAVLSDGASRLVDRFGLVTWRQLLDLLDHDGPAELIRQVREAERSDPNGSRWTRGKIFDDATAIYGRIT</sequence>
<dbReference type="Proteomes" id="UP001501251">
    <property type="component" value="Unassembled WGS sequence"/>
</dbReference>
<accession>A0ABP8AEF1</accession>
<dbReference type="RefSeq" id="WP_344915160.1">
    <property type="nucleotide sequence ID" value="NZ_BAABAQ010000001.1"/>
</dbReference>
<dbReference type="EMBL" id="BAABAQ010000001">
    <property type="protein sequence ID" value="GAA4182636.1"/>
    <property type="molecule type" value="Genomic_DNA"/>
</dbReference>
<organism evidence="1 2">
    <name type="scientific">Streptosporangium oxazolinicum</name>
    <dbReference type="NCBI Taxonomy" id="909287"/>
    <lineage>
        <taxon>Bacteria</taxon>
        <taxon>Bacillati</taxon>
        <taxon>Actinomycetota</taxon>
        <taxon>Actinomycetes</taxon>
        <taxon>Streptosporangiales</taxon>
        <taxon>Streptosporangiaceae</taxon>
        <taxon>Streptosporangium</taxon>
    </lineage>
</organism>
<evidence type="ECO:0000313" key="1">
    <source>
        <dbReference type="EMBL" id="GAA4182636.1"/>
    </source>
</evidence>
<name>A0ABP8AEF1_9ACTN</name>
<protein>
    <submittedName>
        <fullName evidence="1">Uncharacterized protein</fullName>
    </submittedName>
</protein>
<proteinExistence type="predicted"/>
<evidence type="ECO:0000313" key="2">
    <source>
        <dbReference type="Proteomes" id="UP001501251"/>
    </source>
</evidence>
<keyword evidence="2" id="KW-1185">Reference proteome</keyword>
<gene>
    <name evidence="1" type="ORF">GCM10022252_08840</name>
</gene>
<reference evidence="2" key="1">
    <citation type="journal article" date="2019" name="Int. J. Syst. Evol. Microbiol.">
        <title>The Global Catalogue of Microorganisms (GCM) 10K type strain sequencing project: providing services to taxonomists for standard genome sequencing and annotation.</title>
        <authorList>
            <consortium name="The Broad Institute Genomics Platform"/>
            <consortium name="The Broad Institute Genome Sequencing Center for Infectious Disease"/>
            <person name="Wu L."/>
            <person name="Ma J."/>
        </authorList>
    </citation>
    <scope>NUCLEOTIDE SEQUENCE [LARGE SCALE GENOMIC DNA]</scope>
    <source>
        <strain evidence="2">JCM 17388</strain>
    </source>
</reference>
<comment type="caution">
    <text evidence="1">The sequence shown here is derived from an EMBL/GenBank/DDBJ whole genome shotgun (WGS) entry which is preliminary data.</text>
</comment>